<dbReference type="SUPFAM" id="SSF102114">
    <property type="entry name" value="Radical SAM enzymes"/>
    <property type="match status" value="1"/>
</dbReference>
<evidence type="ECO:0000256" key="1">
    <source>
        <dbReference type="ARBA" id="ARBA00022485"/>
    </source>
</evidence>
<dbReference type="PANTHER" id="PTHR30352:SF5">
    <property type="entry name" value="PYRUVATE FORMATE-LYASE 1-ACTIVATING ENZYME"/>
    <property type="match status" value="1"/>
</dbReference>
<dbReference type="AlphaFoldDB" id="A0B7N6"/>
<dbReference type="PANTHER" id="PTHR30352">
    <property type="entry name" value="PYRUVATE FORMATE-LYASE-ACTIVATING ENZYME"/>
    <property type="match status" value="1"/>
</dbReference>
<evidence type="ECO:0000256" key="6">
    <source>
        <dbReference type="PIRSR" id="PIRSR004869-50"/>
    </source>
</evidence>
<dbReference type="Gene3D" id="3.20.20.70">
    <property type="entry name" value="Aldolase class I"/>
    <property type="match status" value="1"/>
</dbReference>
<accession>A0B7N6</accession>
<protein>
    <submittedName>
        <fullName evidence="8">Radical SAM domain protein</fullName>
    </submittedName>
</protein>
<evidence type="ECO:0000256" key="2">
    <source>
        <dbReference type="ARBA" id="ARBA00022691"/>
    </source>
</evidence>
<dbReference type="GO" id="GO:0046872">
    <property type="term" value="F:metal ion binding"/>
    <property type="evidence" value="ECO:0007669"/>
    <property type="project" value="UniProtKB-KW"/>
</dbReference>
<dbReference type="InterPro" id="IPR034457">
    <property type="entry name" value="Organic_radical-activating"/>
</dbReference>
<evidence type="ECO:0000313" key="9">
    <source>
        <dbReference type="Proteomes" id="UP000000674"/>
    </source>
</evidence>
<evidence type="ECO:0000256" key="5">
    <source>
        <dbReference type="ARBA" id="ARBA00023014"/>
    </source>
</evidence>
<dbReference type="InterPro" id="IPR006638">
    <property type="entry name" value="Elp3/MiaA/NifB-like_rSAM"/>
</dbReference>
<keyword evidence="3 6" id="KW-0479">Metal-binding</keyword>
<dbReference type="SFLD" id="SFLDG01101">
    <property type="entry name" value="Uncharacterised_Radical_SAM_Su"/>
    <property type="match status" value="1"/>
</dbReference>
<dbReference type="Proteomes" id="UP000000674">
    <property type="component" value="Chromosome"/>
</dbReference>
<dbReference type="CDD" id="cd01335">
    <property type="entry name" value="Radical_SAM"/>
    <property type="match status" value="1"/>
</dbReference>
<dbReference type="PIRSF" id="PIRSF004869">
    <property type="entry name" value="PflX_prd"/>
    <property type="match status" value="1"/>
</dbReference>
<feature type="binding site" evidence="6">
    <location>
        <position position="82"/>
    </location>
    <ligand>
        <name>[4Fe-4S] cluster</name>
        <dbReference type="ChEBI" id="CHEBI:49883"/>
        <note>4Fe-4S-S-AdoMet</note>
    </ligand>
</feature>
<dbReference type="InterPro" id="IPR027596">
    <property type="entry name" value="AmmeMemoSam_rS"/>
</dbReference>
<comment type="cofactor">
    <cofactor evidence="6">
        <name>[4Fe-4S] cluster</name>
        <dbReference type="ChEBI" id="CHEBI:49883"/>
    </cofactor>
    <text evidence="6">Binds 1 [4Fe-4S] cluster. The cluster is coordinated with 3 cysteines and an exchangeable S-adenosyl-L-methionine.</text>
</comment>
<name>A0B7N6_METTP</name>
<dbReference type="GeneID" id="4462386"/>
<dbReference type="Pfam" id="PF04055">
    <property type="entry name" value="Radical_SAM"/>
    <property type="match status" value="1"/>
</dbReference>
<keyword evidence="4 6" id="KW-0408">Iron</keyword>
<dbReference type="GO" id="GO:0051539">
    <property type="term" value="F:4 iron, 4 sulfur cluster binding"/>
    <property type="evidence" value="ECO:0007669"/>
    <property type="project" value="UniProtKB-KW"/>
</dbReference>
<feature type="domain" description="Radical SAM core" evidence="7">
    <location>
        <begin position="67"/>
        <end position="281"/>
    </location>
</feature>
<keyword evidence="9" id="KW-1185">Reference proteome</keyword>
<sequence length="333" mass="37288">MKEAMFYERLEGSDVRCNLCSHNCRIRPGHRGICGVRENINGTLYSLVYGKIVAEHVDPVEKKPLFHFQPGSRSYSIATVGCNFRCIHCQNADISQMPVDKNMIIGSERSPEDIVAAALEAGVQSISYTYTEPTIFFEFALDTAVKAKEFGLKNNFVSNGYMSEAAARAIAPYLDAINIDLKGDDEFYKKICSARVEPVKRNIELFPKLGVWTEVTTLVIPGYNDSVEQLREIAEFLAGVSVDIPWHVSAFYPTYRLRDAPPTSAATIRRAMGIGREAGIRYIYAGNIPGEGENTHCHNCSELLVERFAYRVTLNRIVDGRCPRCRTQIPGVW</sequence>
<dbReference type="InterPro" id="IPR016431">
    <property type="entry name" value="Pyrv-formate_lyase-activ_prd"/>
</dbReference>
<dbReference type="KEGG" id="mtp:Mthe_0922"/>
<dbReference type="SFLD" id="SFLDS00029">
    <property type="entry name" value="Radical_SAM"/>
    <property type="match status" value="1"/>
</dbReference>
<organism evidence="8 9">
    <name type="scientific">Methanothrix thermoacetophila (strain DSM 6194 / JCM 14653 / NBRC 101360 / PT)</name>
    <name type="common">Methanosaeta thermophila</name>
    <dbReference type="NCBI Taxonomy" id="349307"/>
    <lineage>
        <taxon>Archaea</taxon>
        <taxon>Methanobacteriati</taxon>
        <taxon>Methanobacteriota</taxon>
        <taxon>Stenosarchaea group</taxon>
        <taxon>Methanomicrobia</taxon>
        <taxon>Methanotrichales</taxon>
        <taxon>Methanotrichaceae</taxon>
        <taxon>Methanothrix</taxon>
    </lineage>
</organism>
<proteinExistence type="predicted"/>
<dbReference type="InterPro" id="IPR007197">
    <property type="entry name" value="rSAM"/>
</dbReference>
<dbReference type="RefSeq" id="WP_011696105.1">
    <property type="nucleotide sequence ID" value="NC_008553.1"/>
</dbReference>
<dbReference type="GO" id="GO:0003824">
    <property type="term" value="F:catalytic activity"/>
    <property type="evidence" value="ECO:0007669"/>
    <property type="project" value="InterPro"/>
</dbReference>
<keyword evidence="2 6" id="KW-0949">S-adenosyl-L-methionine</keyword>
<dbReference type="PROSITE" id="PS51918">
    <property type="entry name" value="RADICAL_SAM"/>
    <property type="match status" value="1"/>
</dbReference>
<evidence type="ECO:0000256" key="3">
    <source>
        <dbReference type="ARBA" id="ARBA00022723"/>
    </source>
</evidence>
<evidence type="ECO:0000256" key="4">
    <source>
        <dbReference type="ARBA" id="ARBA00023004"/>
    </source>
</evidence>
<dbReference type="STRING" id="349307.Mthe_0922"/>
<dbReference type="SMART" id="SM00729">
    <property type="entry name" value="Elp3"/>
    <property type="match status" value="1"/>
</dbReference>
<dbReference type="InterPro" id="IPR013785">
    <property type="entry name" value="Aldolase_TIM"/>
</dbReference>
<dbReference type="EMBL" id="CP000477">
    <property type="protein sequence ID" value="ABK14710.1"/>
    <property type="molecule type" value="Genomic_DNA"/>
</dbReference>
<keyword evidence="5 6" id="KW-0411">Iron-sulfur</keyword>
<feature type="binding site" evidence="6">
    <location>
        <position position="86"/>
    </location>
    <ligand>
        <name>[4Fe-4S] cluster</name>
        <dbReference type="ChEBI" id="CHEBI:49883"/>
        <note>4Fe-4S-S-AdoMet</note>
    </ligand>
</feature>
<evidence type="ECO:0000259" key="7">
    <source>
        <dbReference type="PROSITE" id="PS51918"/>
    </source>
</evidence>
<dbReference type="HOGENOM" id="CLU_044176_1_0_2"/>
<dbReference type="NCBIfam" id="TIGR04337">
    <property type="entry name" value="AmmeMemoSam_rS"/>
    <property type="match status" value="1"/>
</dbReference>
<gene>
    <name evidence="8" type="ordered locus">Mthe_0922</name>
</gene>
<dbReference type="InterPro" id="IPR058240">
    <property type="entry name" value="rSAM_sf"/>
</dbReference>
<evidence type="ECO:0000313" key="8">
    <source>
        <dbReference type="EMBL" id="ABK14710.1"/>
    </source>
</evidence>
<reference evidence="8 9" key="1">
    <citation type="submission" date="2006-10" db="EMBL/GenBank/DDBJ databases">
        <title>Complete sequence of Methanosaeta thermophila PT.</title>
        <authorList>
            <consortium name="US DOE Joint Genome Institute"/>
            <person name="Copeland A."/>
            <person name="Lucas S."/>
            <person name="Lapidus A."/>
            <person name="Barry K."/>
            <person name="Detter J.C."/>
            <person name="Glavina del Rio T."/>
            <person name="Hammon N."/>
            <person name="Israni S."/>
            <person name="Pitluck S."/>
            <person name="Chain P."/>
            <person name="Malfatti S."/>
            <person name="Shin M."/>
            <person name="Vergez L."/>
            <person name="Schmutz J."/>
            <person name="Larimer F."/>
            <person name="Land M."/>
            <person name="Hauser L."/>
            <person name="Kyrpides N."/>
            <person name="Kim E."/>
            <person name="Smith K.S."/>
            <person name="Ingram-Smith C."/>
            <person name="Richardson P."/>
        </authorList>
    </citation>
    <scope>NUCLEOTIDE SEQUENCE [LARGE SCALE GENOMIC DNA]</scope>
    <source>
        <strain evidence="9">DSM 6194 / JCM 14653 / NBRC 101360 / PT</strain>
    </source>
</reference>
<feature type="binding site" evidence="6">
    <location>
        <position position="89"/>
    </location>
    <ligand>
        <name>[4Fe-4S] cluster</name>
        <dbReference type="ChEBI" id="CHEBI:49883"/>
        <note>4Fe-4S-S-AdoMet</note>
    </ligand>
</feature>
<keyword evidence="1" id="KW-0004">4Fe-4S</keyword>